<organism evidence="1 2">
    <name type="scientific">Panagrolaimus sp. JU765</name>
    <dbReference type="NCBI Taxonomy" id="591449"/>
    <lineage>
        <taxon>Eukaryota</taxon>
        <taxon>Metazoa</taxon>
        <taxon>Ecdysozoa</taxon>
        <taxon>Nematoda</taxon>
        <taxon>Chromadorea</taxon>
        <taxon>Rhabditida</taxon>
        <taxon>Tylenchina</taxon>
        <taxon>Panagrolaimomorpha</taxon>
        <taxon>Panagrolaimoidea</taxon>
        <taxon>Panagrolaimidae</taxon>
        <taxon>Panagrolaimus</taxon>
    </lineage>
</organism>
<name>A0AC34Q9H8_9BILA</name>
<protein>
    <submittedName>
        <fullName evidence="2">RING-type domain-containing protein</fullName>
    </submittedName>
</protein>
<dbReference type="Proteomes" id="UP000887576">
    <property type="component" value="Unplaced"/>
</dbReference>
<evidence type="ECO:0000313" key="1">
    <source>
        <dbReference type="Proteomes" id="UP000887576"/>
    </source>
</evidence>
<reference evidence="2" key="1">
    <citation type="submission" date="2022-11" db="UniProtKB">
        <authorList>
            <consortium name="WormBaseParasite"/>
        </authorList>
    </citation>
    <scope>IDENTIFICATION</scope>
</reference>
<evidence type="ECO:0000313" key="2">
    <source>
        <dbReference type="WBParaSite" id="JU765_v2.g14167.t1"/>
    </source>
</evidence>
<proteinExistence type="predicted"/>
<sequence>MSDEDFCTICLENVDEENRFVTQECGHHFGKQCIAEYVDQVSKENEQRYHETDDELRPQLDMSIHCPVCRTTLNDEQFSAIRE</sequence>
<dbReference type="WBParaSite" id="JU765_v2.g14167.t1">
    <property type="protein sequence ID" value="JU765_v2.g14167.t1"/>
    <property type="gene ID" value="JU765_v2.g14167"/>
</dbReference>
<accession>A0AC34Q9H8</accession>